<evidence type="ECO:0000313" key="5">
    <source>
        <dbReference type="Proteomes" id="UP000620124"/>
    </source>
</evidence>
<dbReference type="OrthoDB" id="3020559at2759"/>
<proteinExistence type="predicted"/>
<name>A0A8H6XMV5_9AGAR</name>
<dbReference type="SUPFAM" id="SSF57716">
    <property type="entry name" value="Glucocorticoid receptor-like (DNA-binding domain)"/>
    <property type="match status" value="1"/>
</dbReference>
<dbReference type="CDD" id="cd00202">
    <property type="entry name" value="ZnF_GATA"/>
    <property type="match status" value="1"/>
</dbReference>
<dbReference type="GO" id="GO:0043565">
    <property type="term" value="F:sequence-specific DNA binding"/>
    <property type="evidence" value="ECO:0007669"/>
    <property type="project" value="InterPro"/>
</dbReference>
<feature type="region of interest" description="Disordered" evidence="2">
    <location>
        <begin position="266"/>
        <end position="290"/>
    </location>
</feature>
<keyword evidence="5" id="KW-1185">Reference proteome</keyword>
<evidence type="ECO:0000256" key="2">
    <source>
        <dbReference type="SAM" id="MobiDB-lite"/>
    </source>
</evidence>
<keyword evidence="1" id="KW-0479">Metal-binding</keyword>
<dbReference type="PROSITE" id="PS50114">
    <property type="entry name" value="GATA_ZN_FINGER_2"/>
    <property type="match status" value="1"/>
</dbReference>
<feature type="compositionally biased region" description="Low complexity" evidence="2">
    <location>
        <begin position="272"/>
        <end position="285"/>
    </location>
</feature>
<sequence>MSHYGLAPLAFDADDSDSGVDYSTSPVPSPFTPACAPIHIPPQTIFPSIHRGVAADASAFWHYDQSALNDVAAWSHNAHPSPSYAIDSTVCPVDHNHTSALWWGNARSQYGDAPWLENARPACVDPLTNGAGAVSAAFLQLVESQGRGQGDKGFCLLRLLLRGGWLPQDELLDVVDWGRLRSLAADSVSHVFHCATWPVASTTTPRNSKLDYSPSSLTSDLSDLHGIDHFDQNVELLFSTDAKLDHSPSDYQLHGMPAISSAVQPLSSSCRSNGAPSPVSPSGAPEIAPTSSTIAPAMFTLPLETRVHSPEPSIDSELCHSPKHQQPASQTLHTSTVSAPKRRCLHCGVDHTTQWRTDPGSCGYLCNACGQHQWKHRKPRSLQAIMRERARANDKHTVTVSTPPINLPEKRGGEVIMRVPSKQARHD</sequence>
<feature type="region of interest" description="Disordered" evidence="2">
    <location>
        <begin position="308"/>
        <end position="336"/>
    </location>
</feature>
<dbReference type="InterPro" id="IPR013088">
    <property type="entry name" value="Znf_NHR/GATA"/>
</dbReference>
<feature type="domain" description="GATA-type" evidence="3">
    <location>
        <begin position="338"/>
        <end position="395"/>
    </location>
</feature>
<accession>A0A8H6XMV5</accession>
<keyword evidence="1" id="KW-0863">Zinc-finger</keyword>
<comment type="caution">
    <text evidence="4">The sequence shown here is derived from an EMBL/GenBank/DDBJ whole genome shotgun (WGS) entry which is preliminary data.</text>
</comment>
<gene>
    <name evidence="4" type="ORF">MVEN_01748500</name>
</gene>
<feature type="compositionally biased region" description="Polar residues" evidence="2">
    <location>
        <begin position="324"/>
        <end position="336"/>
    </location>
</feature>
<dbReference type="InterPro" id="IPR000679">
    <property type="entry name" value="Znf_GATA"/>
</dbReference>
<dbReference type="AlphaFoldDB" id="A0A8H6XMV5"/>
<dbReference type="EMBL" id="JACAZI010000016">
    <property type="protein sequence ID" value="KAF7343175.1"/>
    <property type="molecule type" value="Genomic_DNA"/>
</dbReference>
<dbReference type="GO" id="GO:0006355">
    <property type="term" value="P:regulation of DNA-templated transcription"/>
    <property type="evidence" value="ECO:0007669"/>
    <property type="project" value="InterPro"/>
</dbReference>
<reference evidence="4" key="1">
    <citation type="submission" date="2020-05" db="EMBL/GenBank/DDBJ databases">
        <title>Mycena genomes resolve the evolution of fungal bioluminescence.</title>
        <authorList>
            <person name="Tsai I.J."/>
        </authorList>
    </citation>
    <scope>NUCLEOTIDE SEQUENCE</scope>
    <source>
        <strain evidence="4">CCC161011</strain>
    </source>
</reference>
<evidence type="ECO:0000259" key="3">
    <source>
        <dbReference type="PROSITE" id="PS50114"/>
    </source>
</evidence>
<dbReference type="Gene3D" id="3.30.50.10">
    <property type="entry name" value="Erythroid Transcription Factor GATA-1, subunit A"/>
    <property type="match status" value="1"/>
</dbReference>
<evidence type="ECO:0000313" key="4">
    <source>
        <dbReference type="EMBL" id="KAF7343175.1"/>
    </source>
</evidence>
<protein>
    <recommendedName>
        <fullName evidence="3">GATA-type domain-containing protein</fullName>
    </recommendedName>
</protein>
<evidence type="ECO:0000256" key="1">
    <source>
        <dbReference type="PROSITE-ProRule" id="PRU00094"/>
    </source>
</evidence>
<dbReference type="GO" id="GO:0008270">
    <property type="term" value="F:zinc ion binding"/>
    <property type="evidence" value="ECO:0007669"/>
    <property type="project" value="UniProtKB-KW"/>
</dbReference>
<organism evidence="4 5">
    <name type="scientific">Mycena venus</name>
    <dbReference type="NCBI Taxonomy" id="2733690"/>
    <lineage>
        <taxon>Eukaryota</taxon>
        <taxon>Fungi</taxon>
        <taxon>Dikarya</taxon>
        <taxon>Basidiomycota</taxon>
        <taxon>Agaricomycotina</taxon>
        <taxon>Agaricomycetes</taxon>
        <taxon>Agaricomycetidae</taxon>
        <taxon>Agaricales</taxon>
        <taxon>Marasmiineae</taxon>
        <taxon>Mycenaceae</taxon>
        <taxon>Mycena</taxon>
    </lineage>
</organism>
<keyword evidence="1" id="KW-0862">Zinc</keyword>
<dbReference type="SMART" id="SM00401">
    <property type="entry name" value="ZnF_GATA"/>
    <property type="match status" value="1"/>
</dbReference>
<dbReference type="Proteomes" id="UP000620124">
    <property type="component" value="Unassembled WGS sequence"/>
</dbReference>